<evidence type="ECO:0000313" key="1">
    <source>
        <dbReference type="EMBL" id="GCA74080.1"/>
    </source>
</evidence>
<dbReference type="Proteomes" id="UP000324917">
    <property type="component" value="Unassembled WGS sequence"/>
</dbReference>
<sequence>MIILKFLLYASQGKRILTILDKMNFIWVAYPERDPDIFE</sequence>
<organism evidence="1 2">
    <name type="scientific">Microcystis aeruginosa NIES-2520</name>
    <dbReference type="NCBI Taxonomy" id="2303982"/>
    <lineage>
        <taxon>Bacteria</taxon>
        <taxon>Bacillati</taxon>
        <taxon>Cyanobacteriota</taxon>
        <taxon>Cyanophyceae</taxon>
        <taxon>Oscillatoriophycideae</taxon>
        <taxon>Chroococcales</taxon>
        <taxon>Microcystaceae</taxon>
        <taxon>Microcystis</taxon>
    </lineage>
</organism>
<accession>A0A5A5RDB6</accession>
<protein>
    <submittedName>
        <fullName evidence="1">Uncharacterized protein</fullName>
    </submittedName>
</protein>
<evidence type="ECO:0000313" key="2">
    <source>
        <dbReference type="Proteomes" id="UP000324917"/>
    </source>
</evidence>
<reference evidence="1 2" key="1">
    <citation type="submission" date="2018-09" db="EMBL/GenBank/DDBJ databases">
        <title>Evolutionary history of phycoerythrin pigmentation in the water bloom-forming cyanobacterium Microcystis aeruginosa.</title>
        <authorList>
            <person name="Tanabe Y."/>
            <person name="Tanabe Y."/>
            <person name="Yamaguchi H."/>
        </authorList>
    </citation>
    <scope>NUCLEOTIDE SEQUENCE [LARGE SCALE GENOMIC DNA]</scope>
    <source>
        <strain evidence="1 2">NIES-2520</strain>
    </source>
</reference>
<dbReference type="AlphaFoldDB" id="A0A5A5RDB6"/>
<gene>
    <name evidence="1" type="ORF">MiTe_00901</name>
</gene>
<name>A0A5A5RDB6_MICAE</name>
<dbReference type="EMBL" id="BHVP01000010">
    <property type="protein sequence ID" value="GCA74080.1"/>
    <property type="molecule type" value="Genomic_DNA"/>
</dbReference>
<proteinExistence type="predicted"/>
<comment type="caution">
    <text evidence="1">The sequence shown here is derived from an EMBL/GenBank/DDBJ whole genome shotgun (WGS) entry which is preliminary data.</text>
</comment>